<gene>
    <name evidence="2" type="ORF">BKG84_20655</name>
</gene>
<dbReference type="AlphaFoldDB" id="A0A1S1LZU5"/>
<dbReference type="InterPro" id="IPR046291">
    <property type="entry name" value="DUF6328"/>
</dbReference>
<feature type="transmembrane region" description="Helical" evidence="1">
    <location>
        <begin position="68"/>
        <end position="88"/>
    </location>
</feature>
<evidence type="ECO:0000313" key="2">
    <source>
        <dbReference type="EMBL" id="OHU76596.1"/>
    </source>
</evidence>
<dbReference type="Proteomes" id="UP000179441">
    <property type="component" value="Unassembled WGS sequence"/>
</dbReference>
<proteinExistence type="predicted"/>
<dbReference type="EMBL" id="MLIS01000002">
    <property type="protein sequence ID" value="OHU76596.1"/>
    <property type="molecule type" value="Genomic_DNA"/>
</dbReference>
<reference evidence="2 3" key="1">
    <citation type="submission" date="2016-10" db="EMBL/GenBank/DDBJ databases">
        <title>Evaluation of Human, Veterinary and Environmental Mycobacterium chelonae Isolates by Core Genome Phylogenomic Analysis, Targeted Gene Comparison, and Anti-microbial Susceptibility Patterns: A Tale of Mistaken Identities.</title>
        <authorList>
            <person name="Fogelson S.B."/>
            <person name="Camus A.C."/>
            <person name="Lorenz W."/>
            <person name="Vasireddy R."/>
            <person name="Vasireddy S."/>
            <person name="Smith T."/>
            <person name="Brown-Elliott B.A."/>
            <person name="Wallace R.J.Jr."/>
            <person name="Hasan N.A."/>
            <person name="Reischl U."/>
            <person name="Sanchez S."/>
        </authorList>
    </citation>
    <scope>NUCLEOTIDE SEQUENCE [LARGE SCALE GENOMIC DNA]</scope>
    <source>
        <strain evidence="2 3">15518</strain>
    </source>
</reference>
<evidence type="ECO:0008006" key="4">
    <source>
        <dbReference type="Google" id="ProtNLM"/>
    </source>
</evidence>
<dbReference type="Pfam" id="PF19853">
    <property type="entry name" value="DUF6328"/>
    <property type="match status" value="1"/>
</dbReference>
<feature type="transmembrane region" description="Helical" evidence="1">
    <location>
        <begin position="100"/>
        <end position="126"/>
    </location>
</feature>
<comment type="caution">
    <text evidence="2">The sequence shown here is derived from an EMBL/GenBank/DDBJ whole genome shotgun (WGS) entry which is preliminary data.</text>
</comment>
<feature type="transmembrane region" description="Helical" evidence="1">
    <location>
        <begin position="138"/>
        <end position="161"/>
    </location>
</feature>
<dbReference type="RefSeq" id="WP_070924189.1">
    <property type="nucleotide sequence ID" value="NZ_CP050145.1"/>
</dbReference>
<name>A0A1S1LZU5_MYCCH</name>
<accession>A0A1S1LZU5</accession>
<sequence length="177" mass="19589">MDADHPENDQQWDARARHENVTERLDRNWASLLQELRVLETGVQLLTGLLLTLPFQQRFIVLDHPMRLVYLATVACSVVSTVLLVAPVGMHRVLFRRHRLAVLVSAAHRLAFAGLLALGLAMVGVTDIVFDTVSGRRVGIASGAVALVAFGFCWLVLPLILRSRSTSRTRPGPRLPL</sequence>
<evidence type="ECO:0000313" key="3">
    <source>
        <dbReference type="Proteomes" id="UP000179441"/>
    </source>
</evidence>
<keyword evidence="1" id="KW-0812">Transmembrane</keyword>
<keyword evidence="1" id="KW-0472">Membrane</keyword>
<keyword evidence="3" id="KW-1185">Reference proteome</keyword>
<organism evidence="2 3">
    <name type="scientific">Mycobacteroides chelonae</name>
    <name type="common">Mycobacterium chelonae</name>
    <dbReference type="NCBI Taxonomy" id="1774"/>
    <lineage>
        <taxon>Bacteria</taxon>
        <taxon>Bacillati</taxon>
        <taxon>Actinomycetota</taxon>
        <taxon>Actinomycetes</taxon>
        <taxon>Mycobacteriales</taxon>
        <taxon>Mycobacteriaceae</taxon>
        <taxon>Mycobacteroides</taxon>
    </lineage>
</organism>
<keyword evidence="1" id="KW-1133">Transmembrane helix</keyword>
<protein>
    <recommendedName>
        <fullName evidence="4">Sodium:proton antiporter</fullName>
    </recommendedName>
</protein>
<evidence type="ECO:0000256" key="1">
    <source>
        <dbReference type="SAM" id="Phobius"/>
    </source>
</evidence>